<accession>A0A4Q7DGP9</accession>
<dbReference type="EMBL" id="SCFB01000006">
    <property type="protein sequence ID" value="RZI45852.1"/>
    <property type="molecule type" value="Genomic_DNA"/>
</dbReference>
<dbReference type="RefSeq" id="WP_130154104.1">
    <property type="nucleotide sequence ID" value="NZ_SCFB01000006.1"/>
</dbReference>
<dbReference type="GO" id="GO:0044384">
    <property type="term" value="C:host outer membrane"/>
    <property type="evidence" value="ECO:0007669"/>
    <property type="project" value="InterPro"/>
</dbReference>
<organism evidence="1 2">
    <name type="scientific">Candidatus Finniella inopinata</name>
    <dbReference type="NCBI Taxonomy" id="1696036"/>
    <lineage>
        <taxon>Bacteria</taxon>
        <taxon>Pseudomonadati</taxon>
        <taxon>Pseudomonadota</taxon>
        <taxon>Alphaproteobacteria</taxon>
        <taxon>Holosporales</taxon>
        <taxon>Candidatus Paracaedibacteraceae</taxon>
        <taxon>Candidatus Finniella</taxon>
    </lineage>
</organism>
<reference evidence="1 2" key="1">
    <citation type="submission" date="2018-10" db="EMBL/GenBank/DDBJ databases">
        <title>An updated phylogeny of the Alphaproteobacteria reveals that the parasitic Rickettsiales and Holosporales have independent origins.</title>
        <authorList>
            <person name="Munoz-Gomez S.A."/>
            <person name="Hess S."/>
            <person name="Burger G."/>
            <person name="Lang B.F."/>
            <person name="Susko E."/>
            <person name="Slamovits C.H."/>
            <person name="Roger A.J."/>
        </authorList>
    </citation>
    <scope>NUCLEOTIDE SEQUENCE [LARGE SCALE GENOMIC DNA]</scope>
    <source>
        <strain evidence="1">HOLO01</strain>
    </source>
</reference>
<keyword evidence="2" id="KW-1185">Reference proteome</keyword>
<comment type="caution">
    <text evidence="1">The sequence shown here is derived from an EMBL/GenBank/DDBJ whole genome shotgun (WGS) entry which is preliminary data.</text>
</comment>
<proteinExistence type="predicted"/>
<evidence type="ECO:0000313" key="1">
    <source>
        <dbReference type="EMBL" id="RZI45852.1"/>
    </source>
</evidence>
<dbReference type="AlphaFoldDB" id="A0A4Q7DGP9"/>
<dbReference type="PROSITE" id="PS00695">
    <property type="entry name" value="ENT_VIR_OMP_2"/>
    <property type="match status" value="1"/>
</dbReference>
<protein>
    <submittedName>
        <fullName evidence="1">Uncharacterized protein</fullName>
    </submittedName>
</protein>
<name>A0A4Q7DGP9_9PROT</name>
<evidence type="ECO:0000313" key="2">
    <source>
        <dbReference type="Proteomes" id="UP000293550"/>
    </source>
</evidence>
<dbReference type="OrthoDB" id="9815351at2"/>
<gene>
    <name evidence="1" type="ORF">EQU50_05305</name>
</gene>
<dbReference type="InterPro" id="IPR000758">
    <property type="entry name" value="Enterovir_OMP"/>
</dbReference>
<dbReference type="Proteomes" id="UP000293550">
    <property type="component" value="Unassembled WGS sequence"/>
</dbReference>
<sequence length="710" mass="78719">MNRKILFLLLGASCSIFLNTHKAWSSQEDSMQARQRALFNSTVYNTSVWGGLDEALRRATQTHSFSSSYSTPSRTTNPTPQSNAALAAQAVAIACKKPTQDFFGFDPRYAGTTADFQREMSALQRAGGSDDLLKDWISQPNAAVKLTGFLNSFGETLATADSDEVEKTLQSGQSVNPENLLDKAYNDMARLISGQVVQIDEKRTATKEEERVLLQAAANLGRKKAAELGDPSLYDGSFEKLVMNELLEAYNLLNPTALNKTTLRHNTILLNISLSAALGRAIGTKNYSIHSILSQKGFNYDLIGEVDTYLDYVYSNFSNPGYSSGMPNLGGNYGCTHTNYPPVRPIRSSEHIADIVSGKFESYNHDSSPAKVAKRALKGIELLGLEPSFVQARLDPYRDQGSFDALRNPNSFIQAIRTESQSYTFSPIKRTYFDELLNGVQQALLDPNNIHNIPGFGHGSVAAGSSEEDKQKLTKQTWLNSAHDFVIAYLYAKSNGCLEEFYSDATPSDSSPCLPGKIRTAHEWYESKTMLVNDIPGILEKVFAGEGGIQLDNAVQQLYRKYVWMCIEIFSAEPENKGITAKEAPKNERFKREHLTLETVKEWLGGMVQTNLAGVIEKYRKRGSMFPISAFHAYKYNNIRLTDGLSGGHMRLTTQQAIQERQAQANQALINEVLNMVDTLGASGAIEIYDPFRRSGPPKYPFNLGVGYRF</sequence>